<dbReference type="InterPro" id="IPR032675">
    <property type="entry name" value="LRR_dom_sf"/>
</dbReference>
<dbReference type="PROSITE" id="PS51450">
    <property type="entry name" value="LRR"/>
    <property type="match status" value="3"/>
</dbReference>
<dbReference type="SUPFAM" id="SSF52047">
    <property type="entry name" value="RNI-like"/>
    <property type="match status" value="1"/>
</dbReference>
<sequence>MTTSIGNRLSFSGDICTILWSGEITETQSQWYGVEWDHPTRGKHDGQYGGTRYYFCQFATSGSFVKKSKKTDGERTFIDAVTEKYGSLKEPLKRITWGAKVVEEIGFDKIEQVQGDFFQLRIVNLDSMLLASPQPILSSPRICPTDICELDLSRNLISHFEDLARICAGLKLLQSLRFNANRLSDFQLSPELTGSFGTVKLLALNANWLVWDQASVVQISEYFPSLEELQLGANFITTLEITSLIFPCLKILHLHNNKLTDWSQLASLSRLMHLSYLNLSGNKLSKTSIVIPQIEYLDITDNNIISWSEISSLEQWPSLSSLRVFPNPLFTDTREIETVSDRAYWAVTVVERNNDTYSGITKSERINAEIYYLSIISKSGRSEKDIELTEPRWTHLCHHYGNPGPPLNLKTKPKTLTFEYKGNKLSKRIIPSMTVVGVKGLCAKLFGLGIGEVRLLYRGSEVDDGMKDIGWYGIEDGDEIIVNNA</sequence>
<organism evidence="6 7">
    <name type="scientific">Neolecta irregularis (strain DAH-3)</name>
    <dbReference type="NCBI Taxonomy" id="1198029"/>
    <lineage>
        <taxon>Eukaryota</taxon>
        <taxon>Fungi</taxon>
        <taxon>Dikarya</taxon>
        <taxon>Ascomycota</taxon>
        <taxon>Taphrinomycotina</taxon>
        <taxon>Neolectales</taxon>
        <taxon>Neolectaceae</taxon>
        <taxon>Neolecta</taxon>
    </lineage>
</organism>
<dbReference type="InterPro" id="IPR000938">
    <property type="entry name" value="CAP-Gly_domain"/>
</dbReference>
<dbReference type="SUPFAM" id="SSF74924">
    <property type="entry name" value="Cap-Gly domain"/>
    <property type="match status" value="1"/>
</dbReference>
<dbReference type="InterPro" id="IPR001611">
    <property type="entry name" value="Leu-rich_rpt"/>
</dbReference>
<dbReference type="PROSITE" id="PS50053">
    <property type="entry name" value="UBIQUITIN_2"/>
    <property type="match status" value="1"/>
</dbReference>
<dbReference type="InterPro" id="IPR050836">
    <property type="entry name" value="SDS22/Internalin_LRR"/>
</dbReference>
<gene>
    <name evidence="6" type="ORF">NEOLI_004915</name>
</gene>
<dbReference type="InterPro" id="IPR036859">
    <property type="entry name" value="CAP-Gly_dom_sf"/>
</dbReference>
<dbReference type="STRING" id="1198029.A0A1U7LKE4"/>
<dbReference type="PANTHER" id="PTHR46652">
    <property type="entry name" value="LEUCINE-RICH REPEAT AND IQ DOMAIN-CONTAINING PROTEIN 1-RELATED"/>
    <property type="match status" value="1"/>
</dbReference>
<evidence type="ECO:0000313" key="6">
    <source>
        <dbReference type="EMBL" id="OLL23108.1"/>
    </source>
</evidence>
<keyword evidence="7" id="KW-1185">Reference proteome</keyword>
<dbReference type="InterPro" id="IPR000626">
    <property type="entry name" value="Ubiquitin-like_dom"/>
</dbReference>
<dbReference type="Gene3D" id="2.30.30.190">
    <property type="entry name" value="CAP Gly-rich-like domain"/>
    <property type="match status" value="1"/>
</dbReference>
<proteinExistence type="predicted"/>
<dbReference type="Gene3D" id="3.80.10.10">
    <property type="entry name" value="Ribonuclease Inhibitor"/>
    <property type="match status" value="3"/>
</dbReference>
<accession>A0A1U7LKE4</accession>
<dbReference type="SMART" id="SM01052">
    <property type="entry name" value="CAP_GLY"/>
    <property type="match status" value="1"/>
</dbReference>
<dbReference type="PROSITE" id="PS50245">
    <property type="entry name" value="CAP_GLY_2"/>
    <property type="match status" value="1"/>
</dbReference>
<evidence type="ECO:0000313" key="7">
    <source>
        <dbReference type="Proteomes" id="UP000186594"/>
    </source>
</evidence>
<dbReference type="InterPro" id="IPR029071">
    <property type="entry name" value="Ubiquitin-like_domsf"/>
</dbReference>
<keyword evidence="3" id="KW-0143">Chaperone</keyword>
<feature type="domain" description="Ubiquitin-like" evidence="4">
    <location>
        <begin position="407"/>
        <end position="482"/>
    </location>
</feature>
<keyword evidence="2" id="KW-0677">Repeat</keyword>
<name>A0A1U7LKE4_NEOID</name>
<dbReference type="OrthoDB" id="5273213at2759"/>
<dbReference type="Pfam" id="PF13855">
    <property type="entry name" value="LRR_8"/>
    <property type="match status" value="1"/>
</dbReference>
<dbReference type="PANTHER" id="PTHR46652:SF3">
    <property type="entry name" value="LEUCINE-RICH REPEAT-CONTAINING PROTEIN 9"/>
    <property type="match status" value="1"/>
</dbReference>
<dbReference type="SUPFAM" id="SSF54236">
    <property type="entry name" value="Ubiquitin-like"/>
    <property type="match status" value="1"/>
</dbReference>
<feature type="domain" description="CAP-Gly" evidence="5">
    <location>
        <begin position="22"/>
        <end position="66"/>
    </location>
</feature>
<dbReference type="Proteomes" id="UP000186594">
    <property type="component" value="Unassembled WGS sequence"/>
</dbReference>
<dbReference type="AlphaFoldDB" id="A0A1U7LKE4"/>
<dbReference type="Gene3D" id="3.10.20.90">
    <property type="entry name" value="Phosphatidylinositol 3-kinase Catalytic Subunit, Chain A, domain 1"/>
    <property type="match status" value="1"/>
</dbReference>
<comment type="caution">
    <text evidence="6">The sequence shown here is derived from an EMBL/GenBank/DDBJ whole genome shotgun (WGS) entry which is preliminary data.</text>
</comment>
<dbReference type="Pfam" id="PF01302">
    <property type="entry name" value="CAP_GLY"/>
    <property type="match status" value="1"/>
</dbReference>
<evidence type="ECO:0000259" key="5">
    <source>
        <dbReference type="PROSITE" id="PS50245"/>
    </source>
</evidence>
<evidence type="ECO:0000256" key="3">
    <source>
        <dbReference type="ARBA" id="ARBA00023186"/>
    </source>
</evidence>
<protein>
    <submittedName>
        <fullName evidence="6">Tubulin-specific chaperone E</fullName>
    </submittedName>
</protein>
<dbReference type="EMBL" id="LXFE01002293">
    <property type="protein sequence ID" value="OLL23108.1"/>
    <property type="molecule type" value="Genomic_DNA"/>
</dbReference>
<reference evidence="6 7" key="1">
    <citation type="submission" date="2016-04" db="EMBL/GenBank/DDBJ databases">
        <title>Evolutionary innovation and constraint leading to complex multicellularity in the Ascomycota.</title>
        <authorList>
            <person name="Cisse O."/>
            <person name="Nguyen A."/>
            <person name="Hewitt D.A."/>
            <person name="Jedd G."/>
            <person name="Stajich J.E."/>
        </authorList>
    </citation>
    <scope>NUCLEOTIDE SEQUENCE [LARGE SCALE GENOMIC DNA]</scope>
    <source>
        <strain evidence="6 7">DAH-3</strain>
    </source>
</reference>
<dbReference type="OMA" id="SEESHMF"/>
<evidence type="ECO:0000259" key="4">
    <source>
        <dbReference type="PROSITE" id="PS50053"/>
    </source>
</evidence>
<keyword evidence="1" id="KW-0433">Leucine-rich repeat</keyword>
<evidence type="ECO:0000256" key="2">
    <source>
        <dbReference type="ARBA" id="ARBA00022737"/>
    </source>
</evidence>
<evidence type="ECO:0000256" key="1">
    <source>
        <dbReference type="ARBA" id="ARBA00022614"/>
    </source>
</evidence>